<accession>A0ABD2NR87</accession>
<dbReference type="PANTHER" id="PTHR34649:SF1">
    <property type="entry name" value="CILIA- AND FLAGELLA-ASSOCIATED PROTEIN 99"/>
    <property type="match status" value="1"/>
</dbReference>
<gene>
    <name evidence="2" type="ORF">HHI36_004302</name>
</gene>
<dbReference type="InterPro" id="IPR039341">
    <property type="entry name" value="CFAP99"/>
</dbReference>
<comment type="caution">
    <text evidence="2">The sequence shown here is derived from an EMBL/GenBank/DDBJ whole genome shotgun (WGS) entry which is preliminary data.</text>
</comment>
<evidence type="ECO:0000313" key="3">
    <source>
        <dbReference type="Proteomes" id="UP001516400"/>
    </source>
</evidence>
<dbReference type="AlphaFoldDB" id="A0ABD2NR87"/>
<evidence type="ECO:0000256" key="1">
    <source>
        <dbReference type="SAM" id="Coils"/>
    </source>
</evidence>
<evidence type="ECO:0000313" key="2">
    <source>
        <dbReference type="EMBL" id="KAL3281078.1"/>
    </source>
</evidence>
<keyword evidence="1" id="KW-0175">Coiled coil</keyword>
<organism evidence="2 3">
    <name type="scientific">Cryptolaemus montrouzieri</name>
    <dbReference type="NCBI Taxonomy" id="559131"/>
    <lineage>
        <taxon>Eukaryota</taxon>
        <taxon>Metazoa</taxon>
        <taxon>Ecdysozoa</taxon>
        <taxon>Arthropoda</taxon>
        <taxon>Hexapoda</taxon>
        <taxon>Insecta</taxon>
        <taxon>Pterygota</taxon>
        <taxon>Neoptera</taxon>
        <taxon>Endopterygota</taxon>
        <taxon>Coleoptera</taxon>
        <taxon>Polyphaga</taxon>
        <taxon>Cucujiformia</taxon>
        <taxon>Coccinelloidea</taxon>
        <taxon>Coccinellidae</taxon>
        <taxon>Scymninae</taxon>
        <taxon>Scymnini</taxon>
        <taxon>Cryptolaemus</taxon>
    </lineage>
</organism>
<dbReference type="Proteomes" id="UP001516400">
    <property type="component" value="Unassembled WGS sequence"/>
</dbReference>
<dbReference type="EMBL" id="JABFTP020000144">
    <property type="protein sequence ID" value="KAL3281078.1"/>
    <property type="molecule type" value="Genomic_DNA"/>
</dbReference>
<reference evidence="2 3" key="1">
    <citation type="journal article" date="2021" name="BMC Biol.">
        <title>Horizontally acquired antibacterial genes associated with adaptive radiation of ladybird beetles.</title>
        <authorList>
            <person name="Li H.S."/>
            <person name="Tang X.F."/>
            <person name="Huang Y.H."/>
            <person name="Xu Z.Y."/>
            <person name="Chen M.L."/>
            <person name="Du X.Y."/>
            <person name="Qiu B.Y."/>
            <person name="Chen P.T."/>
            <person name="Zhang W."/>
            <person name="Slipinski A."/>
            <person name="Escalona H.E."/>
            <person name="Waterhouse R.M."/>
            <person name="Zwick A."/>
            <person name="Pang H."/>
        </authorList>
    </citation>
    <scope>NUCLEOTIDE SEQUENCE [LARGE SCALE GENOMIC DNA]</scope>
    <source>
        <strain evidence="2">SYSU2018</strain>
    </source>
</reference>
<protein>
    <submittedName>
        <fullName evidence="2">Uncharacterized protein</fullName>
    </submittedName>
</protein>
<dbReference type="PANTHER" id="PTHR34649">
    <property type="entry name" value="CILIA- AND FLAGELLA-ASSOCIATED PROTEIN 99"/>
    <property type="match status" value="1"/>
</dbReference>
<name>A0ABD2NR87_9CUCU</name>
<sequence>MPDFKKLSNSKTPEAEEKPCWIKPKRIPIKKDVPIKANLTTVMREAALFAKEKESCIKEINEILKGGVDTHLTKSFEQETREKEEQKQIEEAERKRLRCLLSHEEAIIAKYKLKELNMKRKYEMLEEKDKLIKQLNEWKAEEKEKYKTYIKMAHESRRNAKESEMKMVEEKQGARKLMQWETKILLSKAMKEKEEELARRMHIIQEIKAISQVKAIDTSKEFDKTECPNLGLLCEMSIAELEERLYLMNEKMKKELEEKRKRILEQKEEKQRMVQEAKEFIQQNRTMKEKPPVRTVVKTEENPDIKDLRKKLERAKKMRKACNLCPCRPCPLILRYGSK</sequence>
<feature type="coiled-coil region" evidence="1">
    <location>
        <begin position="73"/>
        <end position="171"/>
    </location>
</feature>
<feature type="coiled-coil region" evidence="1">
    <location>
        <begin position="238"/>
        <end position="290"/>
    </location>
</feature>
<keyword evidence="3" id="KW-1185">Reference proteome</keyword>
<proteinExistence type="predicted"/>